<dbReference type="Proteomes" id="UP000701801">
    <property type="component" value="Unassembled WGS sequence"/>
</dbReference>
<dbReference type="AlphaFoldDB" id="A0A9N9LQH7"/>
<evidence type="ECO:0000313" key="2">
    <source>
        <dbReference type="Proteomes" id="UP000701801"/>
    </source>
</evidence>
<keyword evidence="2" id="KW-1185">Reference proteome</keyword>
<comment type="caution">
    <text evidence="1">The sequence shown here is derived from an EMBL/GenBank/DDBJ whole genome shotgun (WGS) entry which is preliminary data.</text>
</comment>
<accession>A0A9N9LQH7</accession>
<dbReference type="PANTHER" id="PTHR42080:SF1">
    <property type="entry name" value="SRR1-LIKE DOMAIN-CONTAINING PROTEIN"/>
    <property type="match status" value="1"/>
</dbReference>
<sequence>MAPQDIGLEDVRITPLTPEILAAMKTEEERKKAIRERGNWFYNVRMNIYINGQGLQFTEVEKEKAHDSPISYHYSWRHALETKYDEGPTQWTIRGVNKRGENPHEDPAPGMGKSLATKEIRETKDLEKKREMLAELGEKNFFESTKFFLESTLYKQLMDELKKEANKERLKGITDMVAFGGSDAMQLDRTEANHVLKCVVQHRTMYDCREVIRGFSGKSKEEISAYAQDPMYTEEDALTLGRVGIDVTGARFNQHDALTKLNENSFVFDFIVCYPVENIIFKITRPAAIFTHFYIDEETFTKYSATEDQYVNFEGADYRIPGHTPMQENYKFEKFQEDYEEIALDVSKLLAGKPGGEDREAHRDGWRGFSYLGYHPHLYIRRW</sequence>
<gene>
    <name evidence="1" type="ORF">HYALB_00010471</name>
</gene>
<dbReference type="PANTHER" id="PTHR42080">
    <property type="entry name" value="SRR1 DOMAIN-CONTAINING PROTEIN"/>
    <property type="match status" value="1"/>
</dbReference>
<name>A0A9N9LQH7_9HELO</name>
<reference evidence="1" key="1">
    <citation type="submission" date="2021-07" db="EMBL/GenBank/DDBJ databases">
        <authorList>
            <person name="Durling M."/>
        </authorList>
    </citation>
    <scope>NUCLEOTIDE SEQUENCE</scope>
</reference>
<proteinExistence type="predicted"/>
<dbReference type="OrthoDB" id="3556862at2759"/>
<organism evidence="1 2">
    <name type="scientific">Hymenoscyphus albidus</name>
    <dbReference type="NCBI Taxonomy" id="595503"/>
    <lineage>
        <taxon>Eukaryota</taxon>
        <taxon>Fungi</taxon>
        <taxon>Dikarya</taxon>
        <taxon>Ascomycota</taxon>
        <taxon>Pezizomycotina</taxon>
        <taxon>Leotiomycetes</taxon>
        <taxon>Helotiales</taxon>
        <taxon>Helotiaceae</taxon>
        <taxon>Hymenoscyphus</taxon>
    </lineage>
</organism>
<evidence type="ECO:0000313" key="1">
    <source>
        <dbReference type="EMBL" id="CAG8976747.1"/>
    </source>
</evidence>
<evidence type="ECO:0008006" key="3">
    <source>
        <dbReference type="Google" id="ProtNLM"/>
    </source>
</evidence>
<dbReference type="EMBL" id="CAJVRM010000189">
    <property type="protein sequence ID" value="CAG8976747.1"/>
    <property type="molecule type" value="Genomic_DNA"/>
</dbReference>
<protein>
    <recommendedName>
        <fullName evidence="3">SRR1-like domain-containing protein</fullName>
    </recommendedName>
</protein>